<reference evidence="2 3" key="1">
    <citation type="journal article" date="2016" name="Mol. Biol. Evol.">
        <title>Comparative Genomics of Early-Diverging Mushroom-Forming Fungi Provides Insights into the Origins of Lignocellulose Decay Capabilities.</title>
        <authorList>
            <person name="Nagy L.G."/>
            <person name="Riley R."/>
            <person name="Tritt A."/>
            <person name="Adam C."/>
            <person name="Daum C."/>
            <person name="Floudas D."/>
            <person name="Sun H."/>
            <person name="Yadav J.S."/>
            <person name="Pangilinan J."/>
            <person name="Larsson K.H."/>
            <person name="Matsuura K."/>
            <person name="Barry K."/>
            <person name="Labutti K."/>
            <person name="Kuo R."/>
            <person name="Ohm R.A."/>
            <person name="Bhattacharya S.S."/>
            <person name="Shirouzu T."/>
            <person name="Yoshinaga Y."/>
            <person name="Martin F.M."/>
            <person name="Grigoriev I.V."/>
            <person name="Hibbett D.S."/>
        </authorList>
    </citation>
    <scope>NUCLEOTIDE SEQUENCE [LARGE SCALE GENOMIC DNA]</scope>
    <source>
        <strain evidence="2 3">HHB9708</strain>
    </source>
</reference>
<feature type="region of interest" description="Disordered" evidence="1">
    <location>
        <begin position="593"/>
        <end position="621"/>
    </location>
</feature>
<feature type="compositionally biased region" description="Polar residues" evidence="1">
    <location>
        <begin position="486"/>
        <end position="500"/>
    </location>
</feature>
<dbReference type="PANTHER" id="PTHR28079:SF1">
    <property type="entry name" value="RNA POLYMERASE I-SPECIFIC TRANSCRIPTION INITIATION FACTOR RRN5"/>
    <property type="match status" value="1"/>
</dbReference>
<name>A0A164X101_9AGAM</name>
<dbReference type="GO" id="GO:0000500">
    <property type="term" value="C:RNA polymerase I upstream activating factor complex"/>
    <property type="evidence" value="ECO:0007669"/>
    <property type="project" value="InterPro"/>
</dbReference>
<feature type="region of interest" description="Disordered" evidence="1">
    <location>
        <begin position="1"/>
        <end position="26"/>
    </location>
</feature>
<dbReference type="GO" id="GO:0001181">
    <property type="term" value="F:RNA polymerase I general transcription initiation factor activity"/>
    <property type="evidence" value="ECO:0007669"/>
    <property type="project" value="TreeGrafter"/>
</dbReference>
<dbReference type="Gene3D" id="1.10.10.60">
    <property type="entry name" value="Homeodomain-like"/>
    <property type="match status" value="1"/>
</dbReference>
<feature type="compositionally biased region" description="Acidic residues" evidence="1">
    <location>
        <begin position="437"/>
        <end position="472"/>
    </location>
</feature>
<evidence type="ECO:0000313" key="3">
    <source>
        <dbReference type="Proteomes" id="UP000076722"/>
    </source>
</evidence>
<feature type="region of interest" description="Disordered" evidence="1">
    <location>
        <begin position="433"/>
        <end position="549"/>
    </location>
</feature>
<evidence type="ECO:0000313" key="2">
    <source>
        <dbReference type="EMBL" id="KZS95542.1"/>
    </source>
</evidence>
<feature type="compositionally biased region" description="Polar residues" evidence="1">
    <location>
        <begin position="598"/>
        <end position="609"/>
    </location>
</feature>
<organism evidence="2 3">
    <name type="scientific">Sistotremastrum niveocremeum HHB9708</name>
    <dbReference type="NCBI Taxonomy" id="1314777"/>
    <lineage>
        <taxon>Eukaryota</taxon>
        <taxon>Fungi</taxon>
        <taxon>Dikarya</taxon>
        <taxon>Basidiomycota</taxon>
        <taxon>Agaricomycotina</taxon>
        <taxon>Agaricomycetes</taxon>
        <taxon>Sistotremastrales</taxon>
        <taxon>Sistotremastraceae</taxon>
        <taxon>Sertulicium</taxon>
        <taxon>Sertulicium niveocremeum</taxon>
    </lineage>
</organism>
<protein>
    <submittedName>
        <fullName evidence="2">Uncharacterized protein</fullName>
    </submittedName>
</protein>
<sequence>MSSDQETEDTTEQDTPQEHSGYYKNWKQHIADTRSHLVGVLTPNDPLFSTEDDLEESSQSSWTTTEQNAFFHALSVHSRLRPDLIAHEVGAKTTSDVCRYIDMLDAGVEEVLSMEAELDGGDTDHDEPEEAWKSWRITRRAFPSAREVSDEWLDLEELQARVIQELSHTGHSISLKRESENQAGGDKKRHRRMEKCQVLDQLSAKDLARLSKLASAVSIDDEAPVLASSPARAEETALEDLTPKERRKLKDRLYRRKQRAAKRGEAFDEVEEWKQIKELRRGPTVRSILVSSPQVPFYGDGEEADEPQDVEGIDDLTPNDILEDGLHMFHLSRFSKLVRAFTPPALSRRSKTIPRRISYALLIILRAYLEAYLTDLIGRLITYVEQEERRTAHTKVFRAKKDIIRSYHVKHTASLMGREVDLSSFWEDIGRRLGDDPAADNEDEEADDSEEDGDADAVEDEDEEADEDDDMVDSSPLRAKSKARTEINSEADSATGSVYQHTLPPSAWLPSALIEPDSEDEDDADIVPNPMAPTADPPPTEEIDDDEEEAEFAAVLEAEDYLHSLDAQEDEAEQQNLWISVGAAMRKRAQLAGLRMGENQTNTQGGNQFKSKEMIEDTDEE</sequence>
<feature type="compositionally biased region" description="Acidic residues" evidence="1">
    <location>
        <begin position="1"/>
        <end position="12"/>
    </location>
</feature>
<feature type="compositionally biased region" description="Acidic residues" evidence="1">
    <location>
        <begin position="539"/>
        <end position="549"/>
    </location>
</feature>
<proteinExistence type="predicted"/>
<dbReference type="GO" id="GO:0006361">
    <property type="term" value="P:transcription initiation at RNA polymerase I promoter"/>
    <property type="evidence" value="ECO:0007669"/>
    <property type="project" value="TreeGrafter"/>
</dbReference>
<dbReference type="AlphaFoldDB" id="A0A164X101"/>
<feature type="compositionally biased region" description="Acidic residues" evidence="1">
    <location>
        <begin position="516"/>
        <end position="525"/>
    </location>
</feature>
<dbReference type="InterPro" id="IPR039601">
    <property type="entry name" value="Rrn5"/>
</dbReference>
<dbReference type="Proteomes" id="UP000076722">
    <property type="component" value="Unassembled WGS sequence"/>
</dbReference>
<gene>
    <name evidence="2" type="ORF">SISNIDRAFT_483773</name>
</gene>
<dbReference type="EMBL" id="KV419401">
    <property type="protein sequence ID" value="KZS95542.1"/>
    <property type="molecule type" value="Genomic_DNA"/>
</dbReference>
<evidence type="ECO:0000256" key="1">
    <source>
        <dbReference type="SAM" id="MobiDB-lite"/>
    </source>
</evidence>
<dbReference type="OrthoDB" id="2240312at2759"/>
<dbReference type="GO" id="GO:0000182">
    <property type="term" value="F:rDNA binding"/>
    <property type="evidence" value="ECO:0007669"/>
    <property type="project" value="TreeGrafter"/>
</dbReference>
<dbReference type="GO" id="GO:0042790">
    <property type="term" value="P:nucleolar large rRNA transcription by RNA polymerase I"/>
    <property type="evidence" value="ECO:0007669"/>
    <property type="project" value="InterPro"/>
</dbReference>
<dbReference type="PANTHER" id="PTHR28079">
    <property type="entry name" value="RNA POLYMERASE I-SPECIFIC TRANSCRIPTION INITIATION FACTOR RRN5"/>
    <property type="match status" value="1"/>
</dbReference>
<keyword evidence="3" id="KW-1185">Reference proteome</keyword>
<accession>A0A164X101</accession>